<evidence type="ECO:0000256" key="4">
    <source>
        <dbReference type="ARBA" id="ARBA00023136"/>
    </source>
</evidence>
<dbReference type="PANTHER" id="PTHR30518:SF2">
    <property type="entry name" value="ENDOLYTIC MUREIN TRANSGLYCOSYLASE"/>
    <property type="match status" value="1"/>
</dbReference>
<evidence type="ECO:0000256" key="2">
    <source>
        <dbReference type="ARBA" id="ARBA00022692"/>
    </source>
</evidence>
<organism evidence="8 9">
    <name type="scientific">Desulfopila aestuarii DSM 18488</name>
    <dbReference type="NCBI Taxonomy" id="1121416"/>
    <lineage>
        <taxon>Bacteria</taxon>
        <taxon>Pseudomonadati</taxon>
        <taxon>Thermodesulfobacteriota</taxon>
        <taxon>Desulfobulbia</taxon>
        <taxon>Desulfobulbales</taxon>
        <taxon>Desulfocapsaceae</taxon>
        <taxon>Desulfopila</taxon>
    </lineage>
</organism>
<dbReference type="PANTHER" id="PTHR30518">
    <property type="entry name" value="ENDOLYTIC MUREIN TRANSGLYCOSYLASE"/>
    <property type="match status" value="1"/>
</dbReference>
<comment type="similarity">
    <text evidence="7">Belongs to the transglycosylase MltG family.</text>
</comment>
<keyword evidence="1 7" id="KW-1003">Cell membrane</keyword>
<accession>A0A1M7YC48</accession>
<keyword evidence="5 7" id="KW-0456">Lyase</keyword>
<protein>
    <recommendedName>
        <fullName evidence="7">Endolytic murein transglycosylase</fullName>
        <ecNumber evidence="7">4.2.2.29</ecNumber>
    </recommendedName>
    <alternativeName>
        <fullName evidence="7">Peptidoglycan lytic transglycosylase</fullName>
    </alternativeName>
    <alternativeName>
        <fullName evidence="7">Peptidoglycan polymerization terminase</fullName>
    </alternativeName>
</protein>
<sequence>MLYANNNGPAGSEDQVVVEIPKGTSVQGIGKILGEAGVIRDDMRFMLLARLRGVATKLRAGEFQLPIGKNPSEILELLVTAKPYHYSITIPEGLRGEDIGAIFSAEGWCDQYVFLELIEDPELIAELGFAGVSSLEGYLYPDTYFLTREKRGAKSIIVMLVNRFKEVWGEVVSDMKDSIPDQRETVILASIVEKETGDATERPLIASVFLNRLEKGMKLQSDPTVVYGSGNFNGPITKSDLKSSNPYNTYVIPALPAGPIASPGRAAIEAVLHPAEVEYLYFVSKNDGTHYFSKNLREHINAVNKYQRKNREKDSK</sequence>
<dbReference type="GO" id="GO:0008932">
    <property type="term" value="F:lytic endotransglycosylase activity"/>
    <property type="evidence" value="ECO:0007669"/>
    <property type="project" value="UniProtKB-UniRule"/>
</dbReference>
<comment type="function">
    <text evidence="7">Functions as a peptidoglycan terminase that cleaves nascent peptidoglycan strands endolytically to terminate their elongation.</text>
</comment>
<dbReference type="Gene3D" id="3.30.160.60">
    <property type="entry name" value="Classic Zinc Finger"/>
    <property type="match status" value="1"/>
</dbReference>
<keyword evidence="9" id="KW-1185">Reference proteome</keyword>
<dbReference type="Gene3D" id="3.30.1490.480">
    <property type="entry name" value="Endolytic murein transglycosylase"/>
    <property type="match status" value="1"/>
</dbReference>
<dbReference type="EMBL" id="FRFE01000017">
    <property type="protein sequence ID" value="SHO50156.1"/>
    <property type="molecule type" value="Genomic_DNA"/>
</dbReference>
<dbReference type="Pfam" id="PF02618">
    <property type="entry name" value="YceG"/>
    <property type="match status" value="1"/>
</dbReference>
<comment type="catalytic activity">
    <reaction evidence="7">
        <text>a peptidoglycan chain = a peptidoglycan chain with N-acetyl-1,6-anhydromuramyl-[peptide] at the reducing end + a peptidoglycan chain with N-acetylglucosamine at the non-reducing end.</text>
        <dbReference type="EC" id="4.2.2.29"/>
    </reaction>
</comment>
<evidence type="ECO:0000256" key="3">
    <source>
        <dbReference type="ARBA" id="ARBA00022989"/>
    </source>
</evidence>
<dbReference type="GO" id="GO:0009252">
    <property type="term" value="P:peptidoglycan biosynthetic process"/>
    <property type="evidence" value="ECO:0007669"/>
    <property type="project" value="UniProtKB-UniRule"/>
</dbReference>
<evidence type="ECO:0000256" key="5">
    <source>
        <dbReference type="ARBA" id="ARBA00023239"/>
    </source>
</evidence>
<dbReference type="InterPro" id="IPR003770">
    <property type="entry name" value="MLTG-like"/>
</dbReference>
<name>A0A1M7YC48_9BACT</name>
<dbReference type="GO" id="GO:0005886">
    <property type="term" value="C:plasma membrane"/>
    <property type="evidence" value="ECO:0007669"/>
    <property type="project" value="UniProtKB-UniRule"/>
</dbReference>
<dbReference type="Proteomes" id="UP000184603">
    <property type="component" value="Unassembled WGS sequence"/>
</dbReference>
<keyword evidence="3 7" id="KW-1133">Transmembrane helix</keyword>
<dbReference type="EC" id="4.2.2.29" evidence="7"/>
<evidence type="ECO:0000313" key="8">
    <source>
        <dbReference type="EMBL" id="SHO50156.1"/>
    </source>
</evidence>
<evidence type="ECO:0000256" key="6">
    <source>
        <dbReference type="ARBA" id="ARBA00023316"/>
    </source>
</evidence>
<proteinExistence type="inferred from homology"/>
<evidence type="ECO:0000256" key="1">
    <source>
        <dbReference type="ARBA" id="ARBA00022475"/>
    </source>
</evidence>
<dbReference type="AlphaFoldDB" id="A0A1M7YC48"/>
<keyword evidence="4 7" id="KW-0472">Membrane</keyword>
<reference evidence="8 9" key="1">
    <citation type="submission" date="2016-12" db="EMBL/GenBank/DDBJ databases">
        <authorList>
            <person name="Song W.-J."/>
            <person name="Kurnit D.M."/>
        </authorList>
    </citation>
    <scope>NUCLEOTIDE SEQUENCE [LARGE SCALE GENOMIC DNA]</scope>
    <source>
        <strain evidence="8 9">DSM 18488</strain>
    </source>
</reference>
<feature type="site" description="Important for catalytic activity" evidence="7">
    <location>
        <position position="195"/>
    </location>
</feature>
<dbReference type="CDD" id="cd08010">
    <property type="entry name" value="MltG_like"/>
    <property type="match status" value="1"/>
</dbReference>
<evidence type="ECO:0000313" key="9">
    <source>
        <dbReference type="Proteomes" id="UP000184603"/>
    </source>
</evidence>
<dbReference type="NCBIfam" id="TIGR00247">
    <property type="entry name" value="endolytic transglycosylase MltG"/>
    <property type="match status" value="1"/>
</dbReference>
<dbReference type="STRING" id="1121416.SAMN02745220_03286"/>
<keyword evidence="6 7" id="KW-0961">Cell wall biogenesis/degradation</keyword>
<evidence type="ECO:0000256" key="7">
    <source>
        <dbReference type="HAMAP-Rule" id="MF_02065"/>
    </source>
</evidence>
<keyword evidence="2 7" id="KW-0812">Transmembrane</keyword>
<dbReference type="HAMAP" id="MF_02065">
    <property type="entry name" value="MltG"/>
    <property type="match status" value="1"/>
</dbReference>
<gene>
    <name evidence="7" type="primary">mltG</name>
    <name evidence="8" type="ORF">SAMN02745220_03286</name>
</gene>
<dbReference type="GO" id="GO:0071555">
    <property type="term" value="P:cell wall organization"/>
    <property type="evidence" value="ECO:0007669"/>
    <property type="project" value="UniProtKB-KW"/>
</dbReference>